<gene>
    <name evidence="1" type="ORF">ACFSR3_06715</name>
</gene>
<comment type="caution">
    <text evidence="1">The sequence shown here is derived from an EMBL/GenBank/DDBJ whole genome shotgun (WGS) entry which is preliminary data.</text>
</comment>
<proteinExistence type="predicted"/>
<organism evidence="1 2">
    <name type="scientific">Flavobacterium suzhouense</name>
    <dbReference type="NCBI Taxonomy" id="1529638"/>
    <lineage>
        <taxon>Bacteria</taxon>
        <taxon>Pseudomonadati</taxon>
        <taxon>Bacteroidota</taxon>
        <taxon>Flavobacteriia</taxon>
        <taxon>Flavobacteriales</taxon>
        <taxon>Flavobacteriaceae</taxon>
        <taxon>Flavobacterium</taxon>
    </lineage>
</organism>
<reference evidence="2" key="1">
    <citation type="journal article" date="2019" name="Int. J. Syst. Evol. Microbiol.">
        <title>The Global Catalogue of Microorganisms (GCM) 10K type strain sequencing project: providing services to taxonomists for standard genome sequencing and annotation.</title>
        <authorList>
            <consortium name="The Broad Institute Genomics Platform"/>
            <consortium name="The Broad Institute Genome Sequencing Center for Infectious Disease"/>
            <person name="Wu L."/>
            <person name="Ma J."/>
        </authorList>
    </citation>
    <scope>NUCLEOTIDE SEQUENCE [LARGE SCALE GENOMIC DNA]</scope>
    <source>
        <strain evidence="2">KCTC 42107</strain>
    </source>
</reference>
<protein>
    <submittedName>
        <fullName evidence="1">DUF6252 family protein</fullName>
    </submittedName>
</protein>
<accession>A0ABW5NSD8</accession>
<keyword evidence="2" id="KW-1185">Reference proteome</keyword>
<dbReference type="RefSeq" id="WP_379820275.1">
    <property type="nucleotide sequence ID" value="NZ_JBHUMD010000007.1"/>
</dbReference>
<dbReference type="InterPro" id="IPR046219">
    <property type="entry name" value="DUF6252"/>
</dbReference>
<dbReference type="Pfam" id="PF19765">
    <property type="entry name" value="DUF6252"/>
    <property type="match status" value="1"/>
</dbReference>
<dbReference type="PROSITE" id="PS51257">
    <property type="entry name" value="PROKAR_LIPOPROTEIN"/>
    <property type="match status" value="1"/>
</dbReference>
<dbReference type="EMBL" id="JBHUMD010000007">
    <property type="protein sequence ID" value="MFD2601744.1"/>
    <property type="molecule type" value="Genomic_DNA"/>
</dbReference>
<sequence length="163" mass="17455">MKKFLSLLVLVTALVSCEEDIKFNNPAVQGLKDNELWKATTYDAKKTGNTIIINAHRGGNFETLTLTLTAAAPGSVHNLGLDNLNTAGYSYDIDGISESFTTGAGVGNGRVTIMGEDDNNINGTGGKGFISGSFYFNAYTSDESNVVNFQQGVFYRVPLTVEP</sequence>
<dbReference type="Proteomes" id="UP001597480">
    <property type="component" value="Unassembled WGS sequence"/>
</dbReference>
<evidence type="ECO:0000313" key="1">
    <source>
        <dbReference type="EMBL" id="MFD2601744.1"/>
    </source>
</evidence>
<evidence type="ECO:0000313" key="2">
    <source>
        <dbReference type="Proteomes" id="UP001597480"/>
    </source>
</evidence>
<name>A0ABW5NSD8_9FLAO</name>